<dbReference type="InterPro" id="IPR043502">
    <property type="entry name" value="DNA/RNA_pol_sf"/>
</dbReference>
<dbReference type="EMBL" id="EQ962660">
    <property type="protein sequence ID" value="EED12556.1"/>
    <property type="molecule type" value="Genomic_DNA"/>
</dbReference>
<dbReference type="InParanoid" id="B8MTS1"/>
<name>B8MTS1_TALSN</name>
<dbReference type="InterPro" id="IPR041577">
    <property type="entry name" value="RT_RNaseH_2"/>
</dbReference>
<gene>
    <name evidence="4" type="ORF">TSTA_005860</name>
</gene>
<dbReference type="InterPro" id="IPR050951">
    <property type="entry name" value="Retrovirus_Pol_polyprotein"/>
</dbReference>
<protein>
    <submittedName>
        <fullName evidence="4">Retrovirus polyprotein, putative</fullName>
    </submittedName>
</protein>
<keyword evidence="1" id="KW-0694">RNA-binding</keyword>
<dbReference type="OMA" id="HAYNSCI"/>
<dbReference type="Proteomes" id="UP000001745">
    <property type="component" value="Unassembled WGS sequence"/>
</dbReference>
<dbReference type="Gene3D" id="3.30.420.10">
    <property type="entry name" value="Ribonuclease H-like superfamily/Ribonuclease H"/>
    <property type="match status" value="1"/>
</dbReference>
<keyword evidence="2" id="KW-0511">Multifunctional enzyme</keyword>
<dbReference type="InterPro" id="IPR036397">
    <property type="entry name" value="RNaseH_sf"/>
</dbReference>
<evidence type="ECO:0000259" key="3">
    <source>
        <dbReference type="PROSITE" id="PS50994"/>
    </source>
</evidence>
<dbReference type="Gene3D" id="1.10.340.70">
    <property type="match status" value="1"/>
</dbReference>
<dbReference type="AlphaFoldDB" id="B8MTS1"/>
<dbReference type="GO" id="GO:0015074">
    <property type="term" value="P:DNA integration"/>
    <property type="evidence" value="ECO:0007669"/>
    <property type="project" value="InterPro"/>
</dbReference>
<dbReference type="GO" id="GO:0005634">
    <property type="term" value="C:nucleus"/>
    <property type="evidence" value="ECO:0007669"/>
    <property type="project" value="UniProtKB-ARBA"/>
</dbReference>
<reference evidence="5" key="1">
    <citation type="journal article" date="2015" name="Genome Announc.">
        <title>Genome sequence of the AIDS-associated pathogen Penicillium marneffei (ATCC18224) and its near taxonomic relative Talaromyces stipitatus (ATCC10500).</title>
        <authorList>
            <person name="Nierman W.C."/>
            <person name="Fedorova-Abrams N.D."/>
            <person name="Andrianopoulos A."/>
        </authorList>
    </citation>
    <scope>NUCLEOTIDE SEQUENCE [LARGE SCALE GENOMIC DNA]</scope>
    <source>
        <strain evidence="5">ATCC 10500 / CBS 375.48 / QM 6759 / NRRL 1006</strain>
    </source>
</reference>
<dbReference type="SUPFAM" id="SSF56672">
    <property type="entry name" value="DNA/RNA polymerases"/>
    <property type="match status" value="1"/>
</dbReference>
<sequence>MLYCFSTVTELEHEVHVKKVLERLRKAGLQAAIHNRIAALLYRLTRLDVPFVWGAACQEAFDRLKVYLVSAPVLAHYRPELPTRVETDASDGVVEVVLSQLQDDGEWHPVAYYSHTMIPAEQNYDIHDKEMLANVKALEEWRPKLVGLQHTLTRREGADRENNLEHRHQTLLPREVLDSEIVQELGIPGIAAMDASVDIISRVILTNRDAAASDVYQTLVEKHKDWSISDGRLLYQDRLYVPDSGDLRARLLDEVHRQPSIAHPGKNKMKELVKERFYWETWSTNVDRYVDNCMTCKRTNTRRDFPPGLLQPLPVPTRPWQHVSMDFMTYPADKTISGVNTVPQDCHRTGLGQLWVKHLYRRTGAPDTIVSDRGLQFISEFWGEVCKILGIKIVLSTANHAQTDGQTEIANQYLSQRLHPYAEGPFTIIEKVGNSFKLDLPEGLNVHPIFSPDKLRLASRSEPFPGQVIDPSPPVLVNGEQEWEVQEILDSRLVGGSCITAYSG</sequence>
<dbReference type="STRING" id="441959.B8MTS1"/>
<dbReference type="PROSITE" id="PS50994">
    <property type="entry name" value="INTEGRASE"/>
    <property type="match status" value="1"/>
</dbReference>
<dbReference type="GO" id="GO:0003824">
    <property type="term" value="F:catalytic activity"/>
    <property type="evidence" value="ECO:0007669"/>
    <property type="project" value="UniProtKB-KW"/>
</dbReference>
<dbReference type="VEuPathDB" id="FungiDB:TSTA_005860"/>
<dbReference type="HOGENOM" id="CLU_540987_0_0_1"/>
<dbReference type="SUPFAM" id="SSF53098">
    <property type="entry name" value="Ribonuclease H-like"/>
    <property type="match status" value="1"/>
</dbReference>
<evidence type="ECO:0000256" key="2">
    <source>
        <dbReference type="ARBA" id="ARBA00023268"/>
    </source>
</evidence>
<dbReference type="PANTHER" id="PTHR37984:SF5">
    <property type="entry name" value="PROTEIN NYNRIN-LIKE"/>
    <property type="match status" value="1"/>
</dbReference>
<dbReference type="GO" id="GO:0003723">
    <property type="term" value="F:RNA binding"/>
    <property type="evidence" value="ECO:0007669"/>
    <property type="project" value="UniProtKB-KW"/>
</dbReference>
<dbReference type="Pfam" id="PF17921">
    <property type="entry name" value="Integrase_H2C2"/>
    <property type="match status" value="1"/>
</dbReference>
<dbReference type="InterPro" id="IPR001584">
    <property type="entry name" value="Integrase_cat-core"/>
</dbReference>
<dbReference type="InterPro" id="IPR041588">
    <property type="entry name" value="Integrase_H2C2"/>
</dbReference>
<dbReference type="InterPro" id="IPR043128">
    <property type="entry name" value="Rev_trsase/Diguanyl_cyclase"/>
</dbReference>
<dbReference type="RefSeq" id="XP_002488210.1">
    <property type="nucleotide sequence ID" value="XM_002488165.1"/>
</dbReference>
<dbReference type="GeneID" id="8106835"/>
<feature type="domain" description="Integrase catalytic" evidence="3">
    <location>
        <begin position="360"/>
        <end position="473"/>
    </location>
</feature>
<dbReference type="eggNOG" id="KOG0017">
    <property type="taxonomic scope" value="Eukaryota"/>
</dbReference>
<organism evidence="4 5">
    <name type="scientific">Talaromyces stipitatus (strain ATCC 10500 / CBS 375.48 / QM 6759 / NRRL 1006)</name>
    <name type="common">Penicillium stipitatum</name>
    <dbReference type="NCBI Taxonomy" id="441959"/>
    <lineage>
        <taxon>Eukaryota</taxon>
        <taxon>Fungi</taxon>
        <taxon>Dikarya</taxon>
        <taxon>Ascomycota</taxon>
        <taxon>Pezizomycotina</taxon>
        <taxon>Eurotiomycetes</taxon>
        <taxon>Eurotiomycetidae</taxon>
        <taxon>Eurotiales</taxon>
        <taxon>Trichocomaceae</taxon>
        <taxon>Talaromyces</taxon>
        <taxon>Talaromyces sect. Talaromyces</taxon>
    </lineage>
</organism>
<evidence type="ECO:0000256" key="1">
    <source>
        <dbReference type="ARBA" id="ARBA00022884"/>
    </source>
</evidence>
<dbReference type="Pfam" id="PF17919">
    <property type="entry name" value="RT_RNaseH_2"/>
    <property type="match status" value="1"/>
</dbReference>
<keyword evidence="5" id="KW-1185">Reference proteome</keyword>
<evidence type="ECO:0000313" key="4">
    <source>
        <dbReference type="EMBL" id="EED12556.1"/>
    </source>
</evidence>
<accession>B8MTS1</accession>
<dbReference type="Gene3D" id="3.30.70.270">
    <property type="match status" value="1"/>
</dbReference>
<dbReference type="PANTHER" id="PTHR37984">
    <property type="entry name" value="PROTEIN CBG26694"/>
    <property type="match status" value="1"/>
</dbReference>
<dbReference type="PhylomeDB" id="B8MTS1"/>
<evidence type="ECO:0000313" key="5">
    <source>
        <dbReference type="Proteomes" id="UP000001745"/>
    </source>
</evidence>
<proteinExistence type="predicted"/>
<dbReference type="OrthoDB" id="4499277at2759"/>
<dbReference type="InterPro" id="IPR012337">
    <property type="entry name" value="RNaseH-like_sf"/>
</dbReference>